<reference evidence="1" key="1">
    <citation type="submission" date="2018-02" db="EMBL/GenBank/DDBJ databases">
        <title>Rhizophora mucronata_Transcriptome.</title>
        <authorList>
            <person name="Meera S.P."/>
            <person name="Sreeshan A."/>
            <person name="Augustine A."/>
        </authorList>
    </citation>
    <scope>NUCLEOTIDE SEQUENCE</scope>
    <source>
        <tissue evidence="1">Leaf</tissue>
    </source>
</reference>
<dbReference type="AlphaFoldDB" id="A0A2P2JB47"/>
<organism evidence="1">
    <name type="scientific">Rhizophora mucronata</name>
    <name type="common">Asiatic mangrove</name>
    <dbReference type="NCBI Taxonomy" id="61149"/>
    <lineage>
        <taxon>Eukaryota</taxon>
        <taxon>Viridiplantae</taxon>
        <taxon>Streptophyta</taxon>
        <taxon>Embryophyta</taxon>
        <taxon>Tracheophyta</taxon>
        <taxon>Spermatophyta</taxon>
        <taxon>Magnoliopsida</taxon>
        <taxon>eudicotyledons</taxon>
        <taxon>Gunneridae</taxon>
        <taxon>Pentapetalae</taxon>
        <taxon>rosids</taxon>
        <taxon>fabids</taxon>
        <taxon>Malpighiales</taxon>
        <taxon>Rhizophoraceae</taxon>
        <taxon>Rhizophora</taxon>
    </lineage>
</organism>
<accession>A0A2P2JB47</accession>
<protein>
    <submittedName>
        <fullName evidence="1">Uncharacterized protein</fullName>
    </submittedName>
</protein>
<sequence length="35" mass="3910">MGSLRSIQFSLINFLDIQTTRSYTLLCSSRSAGEN</sequence>
<name>A0A2P2JB47_RHIMU</name>
<proteinExistence type="predicted"/>
<dbReference type="EMBL" id="GGEC01010206">
    <property type="protein sequence ID" value="MBW90689.1"/>
    <property type="molecule type" value="Transcribed_RNA"/>
</dbReference>
<evidence type="ECO:0000313" key="1">
    <source>
        <dbReference type="EMBL" id="MBW90689.1"/>
    </source>
</evidence>